<comment type="caution">
    <text evidence="1">The sequence shown here is derived from an EMBL/GenBank/DDBJ whole genome shotgun (WGS) entry which is preliminary data.</text>
</comment>
<organism evidence="1 2">
    <name type="scientific">Hypoxylon rubiginosum</name>
    <dbReference type="NCBI Taxonomy" id="110542"/>
    <lineage>
        <taxon>Eukaryota</taxon>
        <taxon>Fungi</taxon>
        <taxon>Dikarya</taxon>
        <taxon>Ascomycota</taxon>
        <taxon>Pezizomycotina</taxon>
        <taxon>Sordariomycetes</taxon>
        <taxon>Xylariomycetidae</taxon>
        <taxon>Xylariales</taxon>
        <taxon>Hypoxylaceae</taxon>
        <taxon>Hypoxylon</taxon>
    </lineage>
</organism>
<protein>
    <submittedName>
        <fullName evidence="1">Uncharacterized protein</fullName>
    </submittedName>
</protein>
<proteinExistence type="predicted"/>
<accession>A0ACB9ZAR7</accession>
<keyword evidence="2" id="KW-1185">Reference proteome</keyword>
<dbReference type="EMBL" id="MU393434">
    <property type="protein sequence ID" value="KAI4868900.1"/>
    <property type="molecule type" value="Genomic_DNA"/>
</dbReference>
<evidence type="ECO:0000313" key="1">
    <source>
        <dbReference type="EMBL" id="KAI4868900.1"/>
    </source>
</evidence>
<gene>
    <name evidence="1" type="ORF">F4820DRAFT_444545</name>
</gene>
<name>A0ACB9ZAR7_9PEZI</name>
<sequence length="120" mass="13439">MPSRGVPPSPLSTMGHSESSHHRQDSFGSYFSDKDKVRRVITRRALSSLETAAHSSLTPSQDGRGSTSSSQFEDYRKMSDTPNRKPHSPTVNVYTHCGRHTDQYLFSGWSSVVKSPFKKH</sequence>
<reference evidence="1 2" key="1">
    <citation type="journal article" date="2022" name="New Phytol.">
        <title>Ecological generalism drives hyperdiversity of secondary metabolite gene clusters in xylarialean endophytes.</title>
        <authorList>
            <person name="Franco M.E.E."/>
            <person name="Wisecaver J.H."/>
            <person name="Arnold A.E."/>
            <person name="Ju Y.M."/>
            <person name="Slot J.C."/>
            <person name="Ahrendt S."/>
            <person name="Moore L.P."/>
            <person name="Eastman K.E."/>
            <person name="Scott K."/>
            <person name="Konkel Z."/>
            <person name="Mondo S.J."/>
            <person name="Kuo A."/>
            <person name="Hayes R.D."/>
            <person name="Haridas S."/>
            <person name="Andreopoulos B."/>
            <person name="Riley R."/>
            <person name="LaButti K."/>
            <person name="Pangilinan J."/>
            <person name="Lipzen A."/>
            <person name="Amirebrahimi M."/>
            <person name="Yan J."/>
            <person name="Adam C."/>
            <person name="Keymanesh K."/>
            <person name="Ng V."/>
            <person name="Louie K."/>
            <person name="Northen T."/>
            <person name="Drula E."/>
            <person name="Henrissat B."/>
            <person name="Hsieh H.M."/>
            <person name="Youens-Clark K."/>
            <person name="Lutzoni F."/>
            <person name="Miadlikowska J."/>
            <person name="Eastwood D.C."/>
            <person name="Hamelin R.C."/>
            <person name="Grigoriev I.V."/>
            <person name="U'Ren J.M."/>
        </authorList>
    </citation>
    <scope>NUCLEOTIDE SEQUENCE [LARGE SCALE GENOMIC DNA]</scope>
    <source>
        <strain evidence="1 2">CBS 119005</strain>
    </source>
</reference>
<dbReference type="Proteomes" id="UP001497700">
    <property type="component" value="Unassembled WGS sequence"/>
</dbReference>
<evidence type="ECO:0000313" key="2">
    <source>
        <dbReference type="Proteomes" id="UP001497700"/>
    </source>
</evidence>